<dbReference type="EMBL" id="AC140549">
    <property type="protein sequence ID" value="ABE91945.1"/>
    <property type="molecule type" value="Genomic_DNA"/>
</dbReference>
<reference evidence="1" key="1">
    <citation type="submission" date="2006-03" db="EMBL/GenBank/DDBJ databases">
        <authorList>
            <person name="Shaull S."/>
            <person name="Lin S."/>
            <person name="Dixon R."/>
            <person name="May G."/>
            <person name="Sumner L."/>
            <person name="Gonzales B."/>
            <person name="Cook D."/>
            <person name="Kim D."/>
            <person name="Roe B.A."/>
        </authorList>
    </citation>
    <scope>NUCLEOTIDE SEQUENCE</scope>
</reference>
<sequence length="112" mass="13051">MIVDPNPLGEVHKTSLLVFISNKEIYQALMSMKSYKVPGLDEFQPIFYKMFWEVIGNNVCSFVSSTFKRGIVDPYYVATLMMFIFIVDNPHSLKKSRLFNFCDVNYKLVSKF</sequence>
<dbReference type="GO" id="GO:0003964">
    <property type="term" value="F:RNA-directed DNA polymerase activity"/>
    <property type="evidence" value="ECO:0007669"/>
    <property type="project" value="UniProtKB-KW"/>
</dbReference>
<name>Q1SL06_MEDTR</name>
<reference evidence="1" key="2">
    <citation type="submission" date="2007-04" db="EMBL/GenBank/DDBJ databases">
        <authorList>
            <consortium name="The International Medicago Genome Annotation Group"/>
        </authorList>
    </citation>
    <scope>NUCLEOTIDE SEQUENCE</scope>
</reference>
<organism evidence="1">
    <name type="scientific">Medicago truncatula</name>
    <name type="common">Barrel medic</name>
    <name type="synonym">Medicago tribuloides</name>
    <dbReference type="NCBI Taxonomy" id="3880"/>
    <lineage>
        <taxon>Eukaryota</taxon>
        <taxon>Viridiplantae</taxon>
        <taxon>Streptophyta</taxon>
        <taxon>Embryophyta</taxon>
        <taxon>Tracheophyta</taxon>
        <taxon>Spermatophyta</taxon>
        <taxon>Magnoliopsida</taxon>
        <taxon>eudicotyledons</taxon>
        <taxon>Gunneridae</taxon>
        <taxon>Pentapetalae</taxon>
        <taxon>rosids</taxon>
        <taxon>fabids</taxon>
        <taxon>Fabales</taxon>
        <taxon>Fabaceae</taxon>
        <taxon>Papilionoideae</taxon>
        <taxon>50 kb inversion clade</taxon>
        <taxon>NPAAA clade</taxon>
        <taxon>Hologalegina</taxon>
        <taxon>IRL clade</taxon>
        <taxon>Trifolieae</taxon>
        <taxon>Medicago</taxon>
    </lineage>
</organism>
<dbReference type="AlphaFoldDB" id="Q1SL06"/>
<keyword evidence="1" id="KW-0808">Transferase</keyword>
<proteinExistence type="predicted"/>
<accession>Q1SL06</accession>
<protein>
    <submittedName>
        <fullName evidence="1">RNA-directed DNA polymerase; Ribonuclease H, related</fullName>
    </submittedName>
</protein>
<evidence type="ECO:0000313" key="1">
    <source>
        <dbReference type="EMBL" id="ABE91945.1"/>
    </source>
</evidence>
<gene>
    <name evidence="1" type="ORF">MtrDRAFT_AC140549g38v2</name>
</gene>
<keyword evidence="1" id="KW-0548">Nucleotidyltransferase</keyword>
<keyword evidence="1" id="KW-0695">RNA-directed DNA polymerase</keyword>